<dbReference type="VEuPathDB" id="AmoebaDB:NF0004870"/>
<feature type="region of interest" description="UBR4 E3 catalytic module" evidence="1">
    <location>
        <begin position="3871"/>
        <end position="4311"/>
    </location>
</feature>
<dbReference type="InterPro" id="IPR025704">
    <property type="entry name" value="E3_Ub_ligase_UBR4_C"/>
</dbReference>
<dbReference type="VEuPathDB" id="AmoebaDB:NF0004880"/>
<keyword evidence="1" id="KW-0863">Zinc-finger</keyword>
<dbReference type="RefSeq" id="XP_044556798.1">
    <property type="nucleotide sequence ID" value="XM_044713773.1"/>
</dbReference>
<accession>A0A6A5AVK4</accession>
<dbReference type="Pfam" id="PF13764">
    <property type="entry name" value="E3_UbLigase_R4"/>
    <property type="match status" value="1"/>
</dbReference>
<protein>
    <recommendedName>
        <fullName evidence="3">E3 ubiquitin ligase UBR4 C-terminal domain-containing protein</fullName>
    </recommendedName>
</protein>
<dbReference type="PANTHER" id="PTHR21725">
    <property type="entry name" value="E3 UBIQUITIN-PROTEIN LIGASE UBR4"/>
    <property type="match status" value="1"/>
</dbReference>
<evidence type="ECO:0000313" key="5">
    <source>
        <dbReference type="Proteomes" id="UP000444721"/>
    </source>
</evidence>
<dbReference type="EMBL" id="VFQX01000072">
    <property type="protein sequence ID" value="KAF0972083.1"/>
    <property type="molecule type" value="Genomic_DNA"/>
</dbReference>
<keyword evidence="1" id="KW-0862">Zinc</keyword>
<dbReference type="OrthoDB" id="30336at2759"/>
<dbReference type="InterPro" id="IPR036322">
    <property type="entry name" value="WD40_repeat_dom_sf"/>
</dbReference>
<comment type="similarity">
    <text evidence="1">Belongs to the UBR4 family.</text>
</comment>
<dbReference type="OMA" id="ATKMSHE"/>
<evidence type="ECO:0000256" key="2">
    <source>
        <dbReference type="SAM" id="MobiDB-lite"/>
    </source>
</evidence>
<gene>
    <name evidence="4" type="ORF">FDP41_009779</name>
</gene>
<sequence length="4311" mass="488566">MEAHHYSPSLDLLSKIDLDEEEKDMMSFFFDSSFDREHLKSLPPPKESSDAHESHETLSEHIDVSDENFDVFGFRFLHSDSQKSVIEKSVLQSDNGTEFLKTFTIQVLDQEKFLNENDADQFPTLAKRLCTFLQRMECFSIAQHAHVLSLLNVFVKYLFGKKFIDKVLSKHVKCYHSTKYTIFVMMRYCVYVLSYCKSFSSTSQQLINSVHDVCKILNTLIVGKKYSEAEIKLEKKIPEKVVEFPFSLVSAAHKETSNGAITEQNDTLSKILSSISSQEYGVGNHNYVSSLVVGKKSRSPLSFEKLIRQVRMYLIVTLKIGEHISSALSSIFNNSVNVDIRNALCGILQILAKPLVRTEQVPIQKLVNTCIQCINNQKEKFYPADMLKELAVVILKTFSNVDTCKQVLSYLLRVVSAQIIAEDVENIAKSTEFLSNYVYLLDNIQMSNSHAFSELRQELLNFHAPSYIASAKFDRLFPLPSIEYKTVCDEIEISKEMMQCSITDIFTRALISRLIIIAEASSTISITQDHYSTFIANFFLFLNHLVNNWSKTIRANVANEILDISNFSTFCKLGDDTPEFRNLCSQCLFSIASLDDECMLDVFEKINIIDISEDIFKFFVSLSLRNASRNKSVFERVWIGYIHNMKNAKQTLLSQEKMLFLALCFSTMDSTAKSLIFSEYVKLIKTELSNLKSKSLSSHVLVLFEYLCKNFDSMPINLESQLSDFFQNSEYKLKINYNSLLDKLGVRNENFFELDYEHNAELSSTAVSILKQNDNCAGLVRALLVNISQLSDSDDKVLMNTFDYNADICIRLLNPLLKLDSIKKFEATSTIVDRLSYLIQYIHNNDMNQIDHLSQIVDMIIMTSHSTDEVPTCDNSILSLVYIKECLGILEKYDSRQLDWKSETVELLLKRLCYFCSLSMQQLDSIIQRDLMYCNQMSEEEARFSVSLLRSALNKETIMTCIGLLTSSGTVKTSSANVSEWHDSKLNALKNISDILSEKSLWKFFFHHIIGSVHLSHRNLQAFSCYNTIRSNIDMIANVTSIVKDKGYSANFSSVMPDLVALLLNLREHYVYRSSLLVEPIMFNLFSEGFVNELNVYRTFTVGMVLSSLQASDLISKKPSCAHKIISACFEYLEDYILSKGKRMQSVQSLMFGEPEIPKFCTSFRFDAVVLFKILMAAADTDIDLFKLVLSFLELIISKFEVGITSLLQSLASLENIDIFLQSCFKKHETRPYLQKFLVSIHDKSGVQAFMPVFVDAMLQVLKHISKSSPSDFSMVFTSILEVIHKTTNLECHDKFFKCLNEIIQEQAEVKEIKVLSPICRFIYQQLMQKVSNEQNEKTLTVINQFKAKTKYGENIKFKGPIVQSANEIHTKMDNNEYEAYHSLLVDETSSNIDFDSITNYFKASTIESQNDMISGKSASTSIAIMDETMTCLLQLLENLKTSYESNTKELESSLSKWDLKDGSVNSYSRLLLDETSSYPTSTFNTKLTFERRQEANIFRSKPMPRHLVSSNLANTVIIAEQSDVHLLKSTSNFSDSVPRENSVNDIKIANSHSMSFKVVHVKVNPENDNFVAVAGIYECHVLVLDNELNVIQQVPLYLACEDMPSETFVIDIQWLPGEQCLLAVTTNQFVKVYDLSSDTFCPTFNFSAQNDQIVSSVFAPDPKGMKDLKTCFALTKSGKLYYQSYFNSGGEAYFSDSVDISRYSHSAEGKRVFYSELIQVLFASFADGTSIALKLDHLSGGVQSVLEISKNSELKQLGCWTHLCEIVDMCGVLVAVTSSNKSVVLNFSSDKVDYQILPNPDSHTLEGLTSIPPFGKYSSVLALFSNGELKKFMVTKDATPCCSLPPKCRISRELKKRQSSLKHFQTLDIQADDSSKQLTVSSSQVDTSLDAQPADTSSSKDITSKCSYSGDGNLTSDEIKNMNNDTNTTSLCATRVDGMKISIHKPDNIVITGIKVLLGKNNKASIPSTISSLGHSISSEKDVEKWYTINYTNEEALNMGKTLDLDISASVDKSTMPTIDGLKILGLDSGPFRYNYVKKKLEGETSTSSEKSTQNLPEEKHQFSTDEVAIIHDIAKSIIPYELAVNLKDSQKDGITSLISDCLLLPSLSELKEVFLSVLLATCDNVESFTILKTTLELDRLSKRKLTDLDESHANLIIDKYVDILFYDPDHFYNRVLSNDAGFMSSMFSLLQKNKSDEKLQTDSLVKLCTGMALIEFLKKSSEESLQQISKLLLDEDEETVRTSASQAVAKILGIVKTQSSTLAKLLTEFCSLMSKCSDSLIALNILQLISVVIIRSCSNLALDEIINIDGLVASICDKLSVSSFFKNLTPQNPASEKRILILDMLISLLSLSEETQWTSYLRQAICKTLNNIPSIHDDILSACGDALVLFVPTDHQAEYEDIMGGLLKSQKEIPTRLFSPIFSDLYISDNKTNIMAEYPRIILQSLFKLTKYLNKQSLIPEDNITKWYNFLANLAVDENEYLRSISKYYLLELSGSIGKFNKIMDDKLFATRLSDFMKPTELVSNWSPERARRIVVNVNEVVDRVVNNPINWIDFCLVNDTVLPSLLEFTFLLDESVTIPLQLLNCSFSTENKSHLEKVTSLYMSHSSRTLNRFIDFVFNGETSNIRAESAKFLSKLFTNSSIKSKEILFNIIIKRVASLPYYGRKGREFTNHLLIPIFEVYEKKRQQISDELVKCLESQNHLIGNHPNSYIYDNLQNYFSLDSKGYYLETVPCLICISPEVPSQQVVLKDITKAKKFSHSSEYVKLKNSYIIESMEINISDAKKSKMIRTVEFYFNNNQALEVHDLTKASTVWQKAGSMTVPKNSSQCNITFSVPITCCNLLIEFSSFYYDLASMDALFCSNCGIPVYDKYGLCLTCGENVFSCHKCKAINYDHLDAFVCSTCGTCKYATFEFSCLGKQVFIGDKIRNEEDCKKSLQIIDTQLNSSANKLIGLKEKSSEIKSLLISLKTGDYKGKSLTELISSLEDLYNNQTKALHEGLSNCQKIMLTTRKQLREYISSNRRSDKKYYQSDHFDVSTPQHNRCFGCANNLVSNVIDFYQSIHDCKGLSINDQLLNELFVNVSRLGMKEKALQVLTKISFIDDIVSSKVNTLLQQKIINCSKKTLKGYDVTAQLIGLVELLKRLCCDEKDPFFNSRMLMLFGILTETTLQPGASSSVIICEELIQPCLQIILKFVTYANQKCKEEPTPANVESPMTPTRAVQFGYHQWKEGEMTFDMFKANQIPKKLPRNNFEILGKDVLFKLLLNDCSSSVRDTTTKIIKCLCGNSQKEIGILQALTTLLPDAMVRGEYSSNFFSLFNTLVEKEERKVLLSSKGFLSFVCKLLKKEVVHLHHLETFSSNQSQDLSTGSSLYFLVTLLSDFLHISDILNEFKTKEEHVSTVLSSFLSLKSFVVQKTKSTTDSQSILRQLTDKLQETESDKKLFIIACIDTLKMYSDNRTALFVFEKLNSMIQPVKTEPVYKLKLTRAASQEFYFQGRLSKQQWTTKEFSKNGQPALMSDVKDKICEEMNIHSDIPFELLVNNCIIALNLPVVKVYEKVWLTRNVETNNNTPMEIVFRFQGIDGEATEDRIETLPRDDESIDIAQKSKITSVISTHGGVEVIVSYLRSITDFGSDKELAKNLLQFMLYCTYSKLNRRRFLMTDTVECLLSKCKYVFQHSEMAEIAELLLLCIKPLVKEATKMSHETGVPSSPLTSPMSPSFSSDIFSVDSANDLSPSVLGKSEQYKISQKEILEQLKMFLERLPVCSSKIVSAVQSLLPFLTYGLEESMDYLIQYFEPYLNFDSFGNTTKEKFYLDSFVNVVLSIPNDFAGNNLKSMILNKGITKKAIDFIMKNFDLKNTSSWKSTLSLPIIPFILNLLQGLVSYHLPSLTAMNNVDLLTVLHKIEENTDEKIVATLAESLLNTIAEGSSQIKPTIDNLRKSTKEKKKKKALSKREKTLQELKKPAISAFNFDDIEEDKGIICSICGDGYAYKPEEVIGTYVFCKHVFLTDNSGAISSVTHFNTIHTSCHSQAVVADQNRNPPKSEWEGSLIRNSFTKCNALFPFKGPKTSTSNYATAVKKFWSDVKIVKNISRDHFDILSHDLMILFNKFAKEESFSKDAGGGSAIHQVKLIPFMIQMGLYLLDTLNKNRETYETILTSFLNTDIETNLDVENISYNTILSLYLMTLEEWNYYKNIVLKRFITTTRNLKQDHTEWFQLVRPALIFVSLIDIYQKALKPNSKLTLKTDSIQIRHASSEQWIQDLLHKIENIDQEQLSKLEGIATLYTNKLLKFTTLEEFEKQMASSDFTL</sequence>
<keyword evidence="1" id="KW-0479">Metal-binding</keyword>
<comment type="caution">
    <text evidence="4">The sequence shown here is derived from an EMBL/GenBank/DDBJ whole genome shotgun (WGS) entry which is preliminary data.</text>
</comment>
<evidence type="ECO:0000256" key="1">
    <source>
        <dbReference type="PROSITE-ProRule" id="PRU01388"/>
    </source>
</evidence>
<evidence type="ECO:0000313" key="4">
    <source>
        <dbReference type="EMBL" id="KAF0972083.1"/>
    </source>
</evidence>
<dbReference type="VEuPathDB" id="AmoebaDB:NfTy_088040"/>
<dbReference type="InterPro" id="IPR045189">
    <property type="entry name" value="UBR4-like"/>
</dbReference>
<name>A0A6A5AVK4_NAEFO</name>
<feature type="region of interest" description="Disordered" evidence="2">
    <location>
        <begin position="1883"/>
        <end position="1905"/>
    </location>
</feature>
<dbReference type="SUPFAM" id="SSF50978">
    <property type="entry name" value="WD40 repeat-like"/>
    <property type="match status" value="1"/>
</dbReference>
<dbReference type="PANTHER" id="PTHR21725:SF1">
    <property type="entry name" value="E3 UBIQUITIN-PROTEIN LIGASE UBR4"/>
    <property type="match status" value="1"/>
</dbReference>
<dbReference type="GeneID" id="68116994"/>
<dbReference type="VEuPathDB" id="AmoebaDB:NF0004910"/>
<dbReference type="VEuPathDB" id="AmoebaDB:NF0004900"/>
<evidence type="ECO:0000259" key="3">
    <source>
        <dbReference type="Pfam" id="PF13764"/>
    </source>
</evidence>
<keyword evidence="5" id="KW-1185">Reference proteome</keyword>
<dbReference type="Proteomes" id="UP000444721">
    <property type="component" value="Unassembled WGS sequence"/>
</dbReference>
<proteinExistence type="inferred from homology"/>
<organism evidence="4 5">
    <name type="scientific">Naegleria fowleri</name>
    <name type="common">Brain eating amoeba</name>
    <dbReference type="NCBI Taxonomy" id="5763"/>
    <lineage>
        <taxon>Eukaryota</taxon>
        <taxon>Discoba</taxon>
        <taxon>Heterolobosea</taxon>
        <taxon>Tetramitia</taxon>
        <taxon>Eutetramitia</taxon>
        <taxon>Vahlkampfiidae</taxon>
        <taxon>Naegleria</taxon>
    </lineage>
</organism>
<dbReference type="GO" id="GO:0008270">
    <property type="term" value="F:zinc ion binding"/>
    <property type="evidence" value="ECO:0007669"/>
    <property type="project" value="UniProtKB-KW"/>
</dbReference>
<dbReference type="PROSITE" id="PS52043">
    <property type="entry name" value="UBR4_E3"/>
    <property type="match status" value="1"/>
</dbReference>
<dbReference type="VEuPathDB" id="AmoebaDB:NF0004890"/>
<dbReference type="VEuPathDB" id="AmoebaDB:FDP41_009779"/>
<feature type="domain" description="E3 ubiquitin ligase UBR4 C-terminal" evidence="3">
    <location>
        <begin position="3514"/>
        <end position="4300"/>
    </location>
</feature>
<reference evidence="4 5" key="1">
    <citation type="journal article" date="2019" name="Sci. Rep.">
        <title>Nanopore sequencing improves the draft genome of the human pathogenic amoeba Naegleria fowleri.</title>
        <authorList>
            <person name="Liechti N."/>
            <person name="Schurch N."/>
            <person name="Bruggmann R."/>
            <person name="Wittwer M."/>
        </authorList>
    </citation>
    <scope>NUCLEOTIDE SEQUENCE [LARGE SCALE GENOMIC DNA]</scope>
    <source>
        <strain evidence="4 5">ATCC 30894</strain>
    </source>
</reference>